<protein>
    <submittedName>
        <fullName evidence="3">Uncharacterized protein</fullName>
    </submittedName>
</protein>
<evidence type="ECO:0000256" key="1">
    <source>
        <dbReference type="SAM" id="Coils"/>
    </source>
</evidence>
<feature type="coiled-coil region" evidence="1">
    <location>
        <begin position="596"/>
        <end position="623"/>
    </location>
</feature>
<feature type="compositionally biased region" description="Basic and acidic residues" evidence="2">
    <location>
        <begin position="126"/>
        <end position="140"/>
    </location>
</feature>
<evidence type="ECO:0000256" key="2">
    <source>
        <dbReference type="SAM" id="MobiDB-lite"/>
    </source>
</evidence>
<proteinExistence type="predicted"/>
<dbReference type="AlphaFoldDB" id="A0A812T1D3"/>
<name>A0A812T1D3_9DINO</name>
<feature type="compositionally biased region" description="Pro residues" evidence="2">
    <location>
        <begin position="438"/>
        <end position="447"/>
    </location>
</feature>
<feature type="compositionally biased region" description="Low complexity" evidence="2">
    <location>
        <begin position="534"/>
        <end position="549"/>
    </location>
</feature>
<dbReference type="OrthoDB" id="429770at2759"/>
<dbReference type="EMBL" id="CAJNDS010002530">
    <property type="protein sequence ID" value="CAE7513838.1"/>
    <property type="molecule type" value="Genomic_DNA"/>
</dbReference>
<organism evidence="3 4">
    <name type="scientific">Symbiodinium natans</name>
    <dbReference type="NCBI Taxonomy" id="878477"/>
    <lineage>
        <taxon>Eukaryota</taxon>
        <taxon>Sar</taxon>
        <taxon>Alveolata</taxon>
        <taxon>Dinophyceae</taxon>
        <taxon>Suessiales</taxon>
        <taxon>Symbiodiniaceae</taxon>
        <taxon>Symbiodinium</taxon>
    </lineage>
</organism>
<feature type="region of interest" description="Disordered" evidence="2">
    <location>
        <begin position="115"/>
        <end position="142"/>
    </location>
</feature>
<feature type="compositionally biased region" description="Basic and acidic residues" evidence="2">
    <location>
        <begin position="265"/>
        <end position="274"/>
    </location>
</feature>
<feature type="compositionally biased region" description="Basic residues" evidence="2">
    <location>
        <begin position="317"/>
        <end position="328"/>
    </location>
</feature>
<feature type="region of interest" description="Disordered" evidence="2">
    <location>
        <begin position="225"/>
        <end position="585"/>
    </location>
</feature>
<reference evidence="3" key="1">
    <citation type="submission" date="2021-02" db="EMBL/GenBank/DDBJ databases">
        <authorList>
            <person name="Dougan E. K."/>
            <person name="Rhodes N."/>
            <person name="Thang M."/>
            <person name="Chan C."/>
        </authorList>
    </citation>
    <scope>NUCLEOTIDE SEQUENCE</scope>
</reference>
<evidence type="ECO:0000313" key="3">
    <source>
        <dbReference type="EMBL" id="CAE7513838.1"/>
    </source>
</evidence>
<dbReference type="Proteomes" id="UP000604046">
    <property type="component" value="Unassembled WGS sequence"/>
</dbReference>
<comment type="caution">
    <text evidence="3">The sequence shown here is derived from an EMBL/GenBank/DDBJ whole genome shotgun (WGS) entry which is preliminary data.</text>
</comment>
<feature type="compositionally biased region" description="Acidic residues" evidence="2">
    <location>
        <begin position="301"/>
        <end position="312"/>
    </location>
</feature>
<keyword evidence="1" id="KW-0175">Coiled coil</keyword>
<accession>A0A812T1D3</accession>
<evidence type="ECO:0000313" key="4">
    <source>
        <dbReference type="Proteomes" id="UP000604046"/>
    </source>
</evidence>
<gene>
    <name evidence="3" type="ORF">SNAT2548_LOCUS28761</name>
</gene>
<keyword evidence="4" id="KW-1185">Reference proteome</keyword>
<sequence>MAVSGTNGLMQNAAYQQGPVPVHTVTVPRRVVVPLVPTVTSPRAPCWMSGSVRQSITSPALPVHQGPLLAPTVQVRAAGVSTKAPSGTVTASGMLARGLCRQSTGDNLANYFNHGRRRVTEPPPKVAERSPRSPGRREHGVTSLCPEAGSSVEVPLQPASPRGAVQAWGQVEAPGLTRRPTRLHHGPNPMELPSEVGSHRRMSHGEALHLQEAWDALRETLSTSPCRIRSPGMRSPGSVGSPQRALSSDAAHRLSAGVRSCLDGNHSEGEDARRPRPRRRTQQQSTGAVRGMQLQLVGPDVLEENPSGEESAEGFPKGRRAKERRHLSPKAGDGGGDLAHGLKSAVSTSEDTLGLKRRGRRSQGAQERCSRSPGPWDPLPEGTRKKDGWGRFTARPPPSSSSVPRAPYGTDKDLKPRVPAVRRLHSAPPLPYGSDTDVPPPSPPPRGGIPLGLSIPEIPEPGPDASTGGSGGGRGEAAVEPDTGGPGRMSPLSARNWRPALGNRLKTPPRASSADGHRFGKSLMSSTFVERQRQSSSLRGGARRLSSGGNLAPQLNRKLSDQPRTCFQPRPSGLRTRLKDAAKPSGELDEAYNKCLQSISEEIEQLQSRCFRIEREVRKTREENGMLKTCQPQELADSS</sequence>